<evidence type="ECO:0000256" key="12">
    <source>
        <dbReference type="RuleBase" id="RU368064"/>
    </source>
</evidence>
<dbReference type="GeneTree" id="ENSGT01150000286966"/>
<dbReference type="InParanoid" id="H2YTY6"/>
<organism evidence="15 16">
    <name type="scientific">Ciona savignyi</name>
    <name type="common">Pacific transparent sea squirt</name>
    <dbReference type="NCBI Taxonomy" id="51511"/>
    <lineage>
        <taxon>Eukaryota</taxon>
        <taxon>Metazoa</taxon>
        <taxon>Chordata</taxon>
        <taxon>Tunicata</taxon>
        <taxon>Ascidiacea</taxon>
        <taxon>Phlebobranchia</taxon>
        <taxon>Cionidae</taxon>
        <taxon>Ciona</taxon>
    </lineage>
</organism>
<dbReference type="PROSITE" id="PS50051">
    <property type="entry name" value="MCM_2"/>
    <property type="match status" value="1"/>
</dbReference>
<dbReference type="GO" id="GO:0006270">
    <property type="term" value="P:DNA replication initiation"/>
    <property type="evidence" value="ECO:0007669"/>
    <property type="project" value="UniProtKB-UniRule"/>
</dbReference>
<dbReference type="AlphaFoldDB" id="H2YTY6"/>
<dbReference type="GO" id="GO:0005634">
    <property type="term" value="C:nucleus"/>
    <property type="evidence" value="ECO:0007669"/>
    <property type="project" value="UniProtKB-SubCell"/>
</dbReference>
<keyword evidence="10 12" id="KW-0131">Cell cycle</keyword>
<dbReference type="PANTHER" id="PTHR11630:SF43">
    <property type="entry name" value="DNA REPLICATION LICENSING FACTOR MCM6"/>
    <property type="match status" value="1"/>
</dbReference>
<dbReference type="InterPro" id="IPR031327">
    <property type="entry name" value="MCM"/>
</dbReference>
<evidence type="ECO:0000256" key="6">
    <source>
        <dbReference type="ARBA" id="ARBA00022806"/>
    </source>
</evidence>
<dbReference type="SUPFAM" id="SSF52540">
    <property type="entry name" value="P-loop containing nucleoside triphosphate hydrolases"/>
    <property type="match status" value="1"/>
</dbReference>
<dbReference type="InterPro" id="IPR027925">
    <property type="entry name" value="MCM_N"/>
</dbReference>
<dbReference type="InterPro" id="IPR041024">
    <property type="entry name" value="Mcm6_C"/>
</dbReference>
<dbReference type="Pfam" id="PF17207">
    <property type="entry name" value="MCM_OB"/>
    <property type="match status" value="1"/>
</dbReference>
<evidence type="ECO:0000256" key="10">
    <source>
        <dbReference type="ARBA" id="ARBA00023306"/>
    </source>
</evidence>
<dbReference type="CDD" id="cd17757">
    <property type="entry name" value="MCM6"/>
    <property type="match status" value="1"/>
</dbReference>
<dbReference type="Gene3D" id="2.40.50.140">
    <property type="entry name" value="Nucleic acid-binding proteins"/>
    <property type="match status" value="1"/>
</dbReference>
<dbReference type="Proteomes" id="UP000007875">
    <property type="component" value="Unassembled WGS sequence"/>
</dbReference>
<dbReference type="GO" id="GO:0016887">
    <property type="term" value="F:ATP hydrolysis activity"/>
    <property type="evidence" value="ECO:0007669"/>
    <property type="project" value="RHEA"/>
</dbReference>
<dbReference type="Pfam" id="PF18263">
    <property type="entry name" value="WHD_MCM6"/>
    <property type="match status" value="1"/>
</dbReference>
<dbReference type="Pfam" id="PF17855">
    <property type="entry name" value="MCM_lid"/>
    <property type="match status" value="1"/>
</dbReference>
<evidence type="ECO:0000256" key="13">
    <source>
        <dbReference type="SAM" id="MobiDB-lite"/>
    </source>
</evidence>
<accession>H2YTY6</accession>
<dbReference type="eggNOG" id="KOG0480">
    <property type="taxonomic scope" value="Eukaryota"/>
</dbReference>
<dbReference type="Gene3D" id="2.20.28.10">
    <property type="match status" value="1"/>
</dbReference>
<dbReference type="EC" id="3.6.4.12" evidence="12"/>
<evidence type="ECO:0000256" key="4">
    <source>
        <dbReference type="ARBA" id="ARBA00022741"/>
    </source>
</evidence>
<dbReference type="FunFam" id="2.20.28.10:FF:000003">
    <property type="entry name" value="DNA helicase"/>
    <property type="match status" value="1"/>
</dbReference>
<dbReference type="STRING" id="51511.ENSCSAVP00000008796"/>
<proteinExistence type="inferred from homology"/>
<dbReference type="GO" id="GO:0005524">
    <property type="term" value="F:ATP binding"/>
    <property type="evidence" value="ECO:0007669"/>
    <property type="project" value="UniProtKB-UniRule"/>
</dbReference>
<feature type="compositionally biased region" description="Polar residues" evidence="13">
    <location>
        <begin position="798"/>
        <end position="819"/>
    </location>
</feature>
<evidence type="ECO:0000256" key="2">
    <source>
        <dbReference type="ARBA" id="ARBA00008010"/>
    </source>
</evidence>
<dbReference type="InterPro" id="IPR041562">
    <property type="entry name" value="MCM_lid"/>
</dbReference>
<keyword evidence="4 11" id="KW-0547">Nucleotide-binding</keyword>
<keyword evidence="6 12" id="KW-0347">Helicase</keyword>
<dbReference type="InterPro" id="IPR012340">
    <property type="entry name" value="NA-bd_OB-fold"/>
</dbReference>
<evidence type="ECO:0000256" key="5">
    <source>
        <dbReference type="ARBA" id="ARBA00022801"/>
    </source>
</evidence>
<dbReference type="InterPro" id="IPR018525">
    <property type="entry name" value="MCM_CS"/>
</dbReference>
<dbReference type="GO" id="GO:1902969">
    <property type="term" value="P:mitotic DNA replication"/>
    <property type="evidence" value="ECO:0007669"/>
    <property type="project" value="TreeGrafter"/>
</dbReference>
<keyword evidence="5 12" id="KW-0378">Hydrolase</keyword>
<comment type="catalytic activity">
    <reaction evidence="12">
        <text>ATP + H2O = ADP + phosphate + H(+)</text>
        <dbReference type="Rhea" id="RHEA:13065"/>
        <dbReference type="ChEBI" id="CHEBI:15377"/>
        <dbReference type="ChEBI" id="CHEBI:15378"/>
        <dbReference type="ChEBI" id="CHEBI:30616"/>
        <dbReference type="ChEBI" id="CHEBI:43474"/>
        <dbReference type="ChEBI" id="CHEBI:456216"/>
        <dbReference type="EC" id="3.6.4.12"/>
    </reaction>
</comment>
<dbReference type="Gene3D" id="3.30.1640.10">
    <property type="entry name" value="mini-chromosome maintenance (MCM) complex, chain A, domain 1"/>
    <property type="match status" value="1"/>
</dbReference>
<evidence type="ECO:0000256" key="3">
    <source>
        <dbReference type="ARBA" id="ARBA00022705"/>
    </source>
</evidence>
<dbReference type="InterPro" id="IPR001208">
    <property type="entry name" value="MCM_dom"/>
</dbReference>
<dbReference type="FunFam" id="2.40.50.140:FF:000091">
    <property type="entry name" value="DNA helicase"/>
    <property type="match status" value="1"/>
</dbReference>
<feature type="region of interest" description="Disordered" evidence="13">
    <location>
        <begin position="790"/>
        <end position="819"/>
    </location>
</feature>
<comment type="subunit">
    <text evidence="12">Component of the MCM2-7 complex.</text>
</comment>
<dbReference type="FunFam" id="3.30.1640.10:FF:000004">
    <property type="entry name" value="DNA helicase"/>
    <property type="match status" value="1"/>
</dbReference>
<protein>
    <recommendedName>
        <fullName evidence="12">DNA replication licensing factor MCM6</fullName>
        <ecNumber evidence="12">3.6.4.12</ecNumber>
    </recommendedName>
</protein>
<dbReference type="Gene3D" id="3.40.50.300">
    <property type="entry name" value="P-loop containing nucleotide triphosphate hydrolases"/>
    <property type="match status" value="1"/>
</dbReference>
<comment type="function">
    <text evidence="12">Acts as component of the MCM2-7 complex (MCM complex) which is the replicative helicase essential for 'once per cell cycle' DNA replication initiation and elongation in eukaryotic cells. The active ATPase sites in the MCM2-7 ring are formed through the interaction surfaces of two neighboring subunits such that a critical structure of a conserved arginine finger motif is provided in trans relative to the ATP-binding site of the Walker A box of the adjacent subunit. The six ATPase active sites, however, are likely to contribute differentially to the complex helicase activity.</text>
</comment>
<comment type="subcellular location">
    <subcellularLocation>
        <location evidence="1 12">Nucleus</location>
    </subcellularLocation>
</comment>
<reference evidence="15" key="3">
    <citation type="submission" date="2025-09" db="UniProtKB">
        <authorList>
            <consortium name="Ensembl"/>
        </authorList>
    </citation>
    <scope>IDENTIFICATION</scope>
</reference>
<keyword evidence="8 11" id="KW-0238">DNA-binding</keyword>
<dbReference type="Ensembl" id="ENSCSAVT00000008909.1">
    <property type="protein sequence ID" value="ENSCSAVP00000008796.1"/>
    <property type="gene ID" value="ENSCSAVG00000005216.1"/>
</dbReference>
<sequence>WDIADQSGRLPKSADQIGDRVQKLFNEFFEEFSVDGENKYLQLAEALIRPERNTLTVSFTDIEIFNQQLATSIQEEYYRLYPFLCQAVKNFARDHYRGIPNNKDLYLALDDVPTRQKIREMRNSRIGSLMRISGQVVRTHPVHPELVSGTFTCLDCQTVIKDVEQQFKYMQPTICRNPQCGNRTKFMLDSKKSRFVDFQKVRIQETQAELPRGSIPRTVEVAVRAEAVEMAQAGDRCDFIGTLIVVPDVGQLSTPGTRAEPASRGRDQSQCPLLQCFSTSGTSFLSLNNKILCATGKYGRRYTRIESPRCTRPYIQASVSGLPYYCDQPYCKCFGFGPLPPNKYLMICSFGGKEIRSDEQTIETIKDQMTETEWEKVYQMSCDKNLYTNLCNSLFPTIHVGGVWAAYSHGLNLWLSGIQKTFNIGQPKQKLKWNRIQKYYPKNFLGFIKRGILLQLFGGVPKVTEEGTTLRGDLNVCIVGDPSTAKSQQVEEFSPRSIYTSGKASSAAGLTAAVVRDDETNEFVIEAGALMLADNGVCCIDEFDKMDPKDQVAIHEAMEQQTISITKAGVKATLNARTSILAAANPIGGRYDRAKSLRHNIALSAPIMSRFDLFFILVDECNEVFTNSMDKLILYSNLNLTLFWYQLFLMYLIFVTDYAIARRIIDYHTRLEDSVNRVYSLEEIQRYLIFARMFKPTISPEAEEYMVDEYQRMRERDSSGVARSSWRITVRQLESLIRLSEAMTRLHCLEEVLPKHVKEAARLLNKSIIRVETPEYQFFLPISVFHQDEESEMKENIHPSQKVNENTEQSMQQDPPSQHMSFEDYRKISNMIVIHMRQQEEEENLSADHCTITECILVLAGEETSGGCQKTEVVNWYLEQIADDLESEEELMEKKILVEKVIHRLIHSVSYFGYIDLNNNTVTQDHILIELGCTGLKDSGEDVQAEPILVVHPNYFIEE</sequence>
<name>H2YTY6_CIOSA</name>
<evidence type="ECO:0000313" key="15">
    <source>
        <dbReference type="Ensembl" id="ENSCSAVP00000008796.1"/>
    </source>
</evidence>
<dbReference type="OMA" id="RHQQTDK"/>
<dbReference type="SUPFAM" id="SSF50249">
    <property type="entry name" value="Nucleic acid-binding proteins"/>
    <property type="match status" value="1"/>
</dbReference>
<dbReference type="PRINTS" id="PR01662">
    <property type="entry name" value="MCMPROTEIN6"/>
</dbReference>
<dbReference type="InterPro" id="IPR008049">
    <property type="entry name" value="MCM6"/>
</dbReference>
<keyword evidence="3 12" id="KW-0235">DNA replication</keyword>
<evidence type="ECO:0000313" key="16">
    <source>
        <dbReference type="Proteomes" id="UP000007875"/>
    </source>
</evidence>
<keyword evidence="7 11" id="KW-0067">ATP-binding</keyword>
<dbReference type="InterPro" id="IPR033762">
    <property type="entry name" value="MCM_OB"/>
</dbReference>
<dbReference type="Gene3D" id="1.20.58.870">
    <property type="match status" value="1"/>
</dbReference>
<dbReference type="PROSITE" id="PS00847">
    <property type="entry name" value="MCM_1"/>
    <property type="match status" value="1"/>
</dbReference>
<evidence type="ECO:0000256" key="7">
    <source>
        <dbReference type="ARBA" id="ARBA00022840"/>
    </source>
</evidence>
<keyword evidence="9" id="KW-0539">Nucleus</keyword>
<dbReference type="GO" id="GO:0003697">
    <property type="term" value="F:single-stranded DNA binding"/>
    <property type="evidence" value="ECO:0007669"/>
    <property type="project" value="TreeGrafter"/>
</dbReference>
<evidence type="ECO:0000256" key="9">
    <source>
        <dbReference type="ARBA" id="ARBA00023242"/>
    </source>
</evidence>
<evidence type="ECO:0000256" key="8">
    <source>
        <dbReference type="ARBA" id="ARBA00023125"/>
    </source>
</evidence>
<dbReference type="InterPro" id="IPR027417">
    <property type="entry name" value="P-loop_NTPase"/>
</dbReference>
<feature type="domain" description="MCM C-terminal AAA(+) ATPase" evidence="14">
    <location>
        <begin position="448"/>
        <end position="633"/>
    </location>
</feature>
<comment type="similarity">
    <text evidence="2 11">Belongs to the MCM family.</text>
</comment>
<dbReference type="GO" id="GO:0000727">
    <property type="term" value="P:double-strand break repair via break-induced replication"/>
    <property type="evidence" value="ECO:0007669"/>
    <property type="project" value="TreeGrafter"/>
</dbReference>
<dbReference type="Pfam" id="PF14551">
    <property type="entry name" value="MCM_N"/>
    <property type="match status" value="1"/>
</dbReference>
<evidence type="ECO:0000256" key="11">
    <source>
        <dbReference type="RuleBase" id="RU004070"/>
    </source>
</evidence>
<dbReference type="GO" id="GO:0042555">
    <property type="term" value="C:MCM complex"/>
    <property type="evidence" value="ECO:0007669"/>
    <property type="project" value="UniProtKB-UniRule"/>
</dbReference>
<reference evidence="16" key="1">
    <citation type="submission" date="2003-08" db="EMBL/GenBank/DDBJ databases">
        <authorList>
            <person name="Birren B."/>
            <person name="Nusbaum C."/>
            <person name="Abebe A."/>
            <person name="Abouelleil A."/>
            <person name="Adekoya E."/>
            <person name="Ait-zahra M."/>
            <person name="Allen N."/>
            <person name="Allen T."/>
            <person name="An P."/>
            <person name="Anderson M."/>
            <person name="Anderson S."/>
            <person name="Arachchi H."/>
            <person name="Armbruster J."/>
            <person name="Bachantsang P."/>
            <person name="Baldwin J."/>
            <person name="Barry A."/>
            <person name="Bayul T."/>
            <person name="Blitshsteyn B."/>
            <person name="Bloom T."/>
            <person name="Blye J."/>
            <person name="Boguslavskiy L."/>
            <person name="Borowsky M."/>
            <person name="Boukhgalter B."/>
            <person name="Brunache A."/>
            <person name="Butler J."/>
            <person name="Calixte N."/>
            <person name="Calvo S."/>
            <person name="Camarata J."/>
            <person name="Campo K."/>
            <person name="Chang J."/>
            <person name="Cheshatsang Y."/>
            <person name="Citroen M."/>
            <person name="Collymore A."/>
            <person name="Considine T."/>
            <person name="Cook A."/>
            <person name="Cooke P."/>
            <person name="Corum B."/>
            <person name="Cuomo C."/>
            <person name="David R."/>
            <person name="Dawoe T."/>
            <person name="Degray S."/>
            <person name="Dodge S."/>
            <person name="Dooley K."/>
            <person name="Dorje P."/>
            <person name="Dorjee K."/>
            <person name="Dorris L."/>
            <person name="Duffey N."/>
            <person name="Dupes A."/>
            <person name="Elkins T."/>
            <person name="Engels R."/>
            <person name="Erickson J."/>
            <person name="Farina A."/>
            <person name="Faro S."/>
            <person name="Ferreira P."/>
            <person name="Fischer H."/>
            <person name="Fitzgerald M."/>
            <person name="Foley K."/>
            <person name="Gage D."/>
            <person name="Galagan J."/>
            <person name="Gearin G."/>
            <person name="Gnerre S."/>
            <person name="Gnirke A."/>
            <person name="Goyette A."/>
            <person name="Graham J."/>
            <person name="Grandbois E."/>
            <person name="Gyaltsen K."/>
            <person name="Hafez N."/>
            <person name="Hagopian D."/>
            <person name="Hagos B."/>
            <person name="Hall J."/>
            <person name="Hatcher B."/>
            <person name="Heller A."/>
            <person name="Higgins H."/>
            <person name="Honan T."/>
            <person name="Horn A."/>
            <person name="Houde N."/>
            <person name="Hughes L."/>
            <person name="Hulme W."/>
            <person name="Husby E."/>
            <person name="Iliev I."/>
            <person name="Jaffe D."/>
            <person name="Jones C."/>
            <person name="Kamal M."/>
            <person name="Kamat A."/>
            <person name="Kamvysselis M."/>
            <person name="Karlsson E."/>
            <person name="Kells C."/>
            <person name="Kieu A."/>
            <person name="Kisner P."/>
            <person name="Kodira C."/>
            <person name="Kulbokas E."/>
            <person name="Labutti K."/>
            <person name="Lama D."/>
            <person name="Landers T."/>
            <person name="Leger J."/>
            <person name="Levine S."/>
            <person name="Lewis D."/>
            <person name="Lewis T."/>
            <person name="Lindblad-toh K."/>
            <person name="Liu X."/>
            <person name="Lokyitsang T."/>
            <person name="Lokyitsang Y."/>
            <person name="Lucien O."/>
            <person name="Lui A."/>
            <person name="Ma L.J."/>
            <person name="Mabbitt R."/>
            <person name="Macdonald J."/>
            <person name="Maclean C."/>
            <person name="Major J."/>
            <person name="Manning J."/>
            <person name="Marabella R."/>
            <person name="Maru K."/>
            <person name="Matthews C."/>
            <person name="Mauceli E."/>
            <person name="Mccarthy M."/>
            <person name="Mcdonough S."/>
            <person name="Mcghee T."/>
            <person name="Meldrim J."/>
            <person name="Meneus L."/>
            <person name="Mesirov J."/>
            <person name="Mihalev A."/>
            <person name="Mihova T."/>
            <person name="Mikkelsen T."/>
            <person name="Mlenga V."/>
            <person name="Moru K."/>
            <person name="Mozes J."/>
            <person name="Mulrain L."/>
            <person name="Munson G."/>
            <person name="Naylor J."/>
            <person name="Newes C."/>
            <person name="Nguyen C."/>
            <person name="Nguyen N."/>
            <person name="Nguyen T."/>
            <person name="Nicol R."/>
            <person name="Nielsen C."/>
            <person name="Nizzari M."/>
            <person name="Norbu C."/>
            <person name="Norbu N."/>
            <person name="O'donnell P."/>
            <person name="Okoawo O."/>
            <person name="O'leary S."/>
            <person name="Omotosho B."/>
            <person name="O'neill K."/>
            <person name="Osman S."/>
            <person name="Parker S."/>
            <person name="Perrin D."/>
            <person name="Phunkhang P."/>
            <person name="Piqani B."/>
            <person name="Purcell S."/>
            <person name="Rachupka T."/>
            <person name="Ramasamy U."/>
            <person name="Rameau R."/>
            <person name="Ray V."/>
            <person name="Raymond C."/>
            <person name="Retta R."/>
            <person name="Richardson S."/>
            <person name="Rise C."/>
            <person name="Rodriguez J."/>
            <person name="Rogers J."/>
            <person name="Rogov P."/>
            <person name="Rutman M."/>
            <person name="Schupbach R."/>
            <person name="Seaman C."/>
            <person name="Settipalli S."/>
            <person name="Sharpe T."/>
            <person name="Sheridan J."/>
            <person name="Sherpa N."/>
            <person name="Shi J."/>
            <person name="Smirnov S."/>
            <person name="Smith C."/>
            <person name="Sougnez C."/>
            <person name="Spencer B."/>
            <person name="Stalker J."/>
            <person name="Stange-thomann N."/>
            <person name="Stavropoulos S."/>
            <person name="Stetson K."/>
            <person name="Stone C."/>
            <person name="Stone S."/>
            <person name="Stubbs M."/>
            <person name="Talamas J."/>
            <person name="Tchuinga P."/>
            <person name="Tenzing P."/>
            <person name="Tesfaye S."/>
            <person name="Theodore J."/>
            <person name="Thoulutsang Y."/>
            <person name="Topham K."/>
            <person name="Towey S."/>
            <person name="Tsamla T."/>
            <person name="Tsomo N."/>
            <person name="Vallee D."/>
            <person name="Vassiliev H."/>
            <person name="Venkataraman V."/>
            <person name="Vinson J."/>
            <person name="Vo A."/>
            <person name="Wade C."/>
            <person name="Wang S."/>
            <person name="Wangchuk T."/>
            <person name="Wangdi T."/>
            <person name="Whittaker C."/>
            <person name="Wilkinson J."/>
            <person name="Wu Y."/>
            <person name="Wyman D."/>
            <person name="Yadav S."/>
            <person name="Yang S."/>
            <person name="Yang X."/>
            <person name="Yeager S."/>
            <person name="Yee E."/>
            <person name="Young G."/>
            <person name="Zainoun J."/>
            <person name="Zembeck L."/>
            <person name="Zimmer A."/>
            <person name="Zody M."/>
            <person name="Lander E."/>
        </authorList>
    </citation>
    <scope>NUCLEOTIDE SEQUENCE [LARGE SCALE GENOMIC DNA]</scope>
</reference>
<evidence type="ECO:0000256" key="1">
    <source>
        <dbReference type="ARBA" id="ARBA00004123"/>
    </source>
</evidence>
<dbReference type="GO" id="GO:1990518">
    <property type="term" value="F:single-stranded 3'-5' DNA helicase activity"/>
    <property type="evidence" value="ECO:0007669"/>
    <property type="project" value="TreeGrafter"/>
</dbReference>
<dbReference type="Pfam" id="PF00493">
    <property type="entry name" value="MCM"/>
    <property type="match status" value="1"/>
</dbReference>
<reference evidence="15" key="2">
    <citation type="submission" date="2025-08" db="UniProtKB">
        <authorList>
            <consortium name="Ensembl"/>
        </authorList>
    </citation>
    <scope>IDENTIFICATION</scope>
</reference>
<dbReference type="PRINTS" id="PR01657">
    <property type="entry name" value="MCMFAMILY"/>
</dbReference>
<dbReference type="SMART" id="SM00350">
    <property type="entry name" value="MCM"/>
    <property type="match status" value="1"/>
</dbReference>
<dbReference type="FunCoup" id="H2YTY6">
    <property type="interactions" value="421"/>
</dbReference>
<dbReference type="PANTHER" id="PTHR11630">
    <property type="entry name" value="DNA REPLICATION LICENSING FACTOR MCM FAMILY MEMBER"/>
    <property type="match status" value="1"/>
</dbReference>
<evidence type="ECO:0000259" key="14">
    <source>
        <dbReference type="PROSITE" id="PS50051"/>
    </source>
</evidence>
<keyword evidence="16" id="KW-1185">Reference proteome</keyword>